<dbReference type="Gene3D" id="3.10.180.10">
    <property type="entry name" value="2,3-Dihydroxybiphenyl 1,2-Dioxygenase, domain 1"/>
    <property type="match status" value="1"/>
</dbReference>
<dbReference type="AlphaFoldDB" id="A0A382I9K9"/>
<dbReference type="InterPro" id="IPR004360">
    <property type="entry name" value="Glyas_Fos-R_dOase_dom"/>
</dbReference>
<reference evidence="2" key="1">
    <citation type="submission" date="2018-05" db="EMBL/GenBank/DDBJ databases">
        <authorList>
            <person name="Lanie J.A."/>
            <person name="Ng W.-L."/>
            <person name="Kazmierczak K.M."/>
            <person name="Andrzejewski T.M."/>
            <person name="Davidsen T.M."/>
            <person name="Wayne K.J."/>
            <person name="Tettelin H."/>
            <person name="Glass J.I."/>
            <person name="Rusch D."/>
            <person name="Podicherti R."/>
            <person name="Tsui H.-C.T."/>
            <person name="Winkler M.E."/>
        </authorList>
    </citation>
    <scope>NUCLEOTIDE SEQUENCE</scope>
</reference>
<name>A0A382I9K9_9ZZZZ</name>
<dbReference type="PANTHER" id="PTHR46142">
    <property type="match status" value="1"/>
</dbReference>
<dbReference type="InterPro" id="IPR037523">
    <property type="entry name" value="VOC_core"/>
</dbReference>
<accession>A0A382I9K9</accession>
<sequence>MTHYELNHVALHVADVEKSCEFYRNTLKLKPMERPAFDFPGAWFRLGDFQELHLIGGRENAVNSQPRSNHFALRADNLDEWEEYFRSIEQEYVPRRIRPDGAFQIYIADPDGHHIELFTGP</sequence>
<dbReference type="Pfam" id="PF00903">
    <property type="entry name" value="Glyoxalase"/>
    <property type="match status" value="1"/>
</dbReference>
<proteinExistence type="predicted"/>
<dbReference type="PANTHER" id="PTHR46142:SF3">
    <property type="entry name" value="F18B13.24 PROTEIN"/>
    <property type="match status" value="1"/>
</dbReference>
<evidence type="ECO:0000313" key="2">
    <source>
        <dbReference type="EMBL" id="SVB95992.1"/>
    </source>
</evidence>
<dbReference type="EMBL" id="UINC01065881">
    <property type="protein sequence ID" value="SVB95992.1"/>
    <property type="molecule type" value="Genomic_DNA"/>
</dbReference>
<feature type="domain" description="VOC" evidence="1">
    <location>
        <begin position="5"/>
        <end position="120"/>
    </location>
</feature>
<dbReference type="PROSITE" id="PS51819">
    <property type="entry name" value="VOC"/>
    <property type="match status" value="1"/>
</dbReference>
<protein>
    <recommendedName>
        <fullName evidence="1">VOC domain-containing protein</fullName>
    </recommendedName>
</protein>
<organism evidence="2">
    <name type="scientific">marine metagenome</name>
    <dbReference type="NCBI Taxonomy" id="408172"/>
    <lineage>
        <taxon>unclassified sequences</taxon>
        <taxon>metagenomes</taxon>
        <taxon>ecological metagenomes</taxon>
    </lineage>
</organism>
<dbReference type="SUPFAM" id="SSF54593">
    <property type="entry name" value="Glyoxalase/Bleomycin resistance protein/Dihydroxybiphenyl dioxygenase"/>
    <property type="match status" value="1"/>
</dbReference>
<evidence type="ECO:0000259" key="1">
    <source>
        <dbReference type="PROSITE" id="PS51819"/>
    </source>
</evidence>
<dbReference type="InterPro" id="IPR029068">
    <property type="entry name" value="Glyas_Bleomycin-R_OHBP_Dase"/>
</dbReference>
<gene>
    <name evidence="2" type="ORF">METZ01_LOCUS248846</name>
</gene>